<feature type="transmembrane region" description="Helical" evidence="1">
    <location>
        <begin position="64"/>
        <end position="91"/>
    </location>
</feature>
<evidence type="ECO:0000313" key="2">
    <source>
        <dbReference type="EMBL" id="KAJ4430091.1"/>
    </source>
</evidence>
<feature type="transmembrane region" description="Helical" evidence="1">
    <location>
        <begin position="103"/>
        <end position="123"/>
    </location>
</feature>
<feature type="transmembrane region" description="Helical" evidence="1">
    <location>
        <begin position="130"/>
        <end position="149"/>
    </location>
</feature>
<keyword evidence="1" id="KW-0812">Transmembrane</keyword>
<comment type="caution">
    <text evidence="2">The sequence shown here is derived from an EMBL/GenBank/DDBJ whole genome shotgun (WGS) entry which is preliminary data.</text>
</comment>
<dbReference type="EMBL" id="JAJSOF020000033">
    <property type="protein sequence ID" value="KAJ4430091.1"/>
    <property type="molecule type" value="Genomic_DNA"/>
</dbReference>
<keyword evidence="1" id="KW-0472">Membrane</keyword>
<sequence length="200" mass="22601">MKTLVYETPMERQQDLVARIQVAVGVIRDMPGILPRVRYDMTRRCTKCIEVGGSHLKHLLFKMLFTYIILIAFFTSFLAFVIGTAYVLLHISETLARILTETHSINILMFHSTCSPISVAVFGRKNLSQVTSVLAIALPLSTAPFVVLTDKQKYNGYGMNGTVNCLSYNIVLLTALHFIDERFRHTMPSSDLEKLSFIHT</sequence>
<name>A0ABQ8S7U4_PERAM</name>
<dbReference type="Proteomes" id="UP001148838">
    <property type="component" value="Unassembled WGS sequence"/>
</dbReference>
<reference evidence="2 3" key="1">
    <citation type="journal article" date="2022" name="Allergy">
        <title>Genome assembly and annotation of Periplaneta americana reveal a comprehensive cockroach allergen profile.</title>
        <authorList>
            <person name="Wang L."/>
            <person name="Xiong Q."/>
            <person name="Saelim N."/>
            <person name="Wang L."/>
            <person name="Nong W."/>
            <person name="Wan A.T."/>
            <person name="Shi M."/>
            <person name="Liu X."/>
            <person name="Cao Q."/>
            <person name="Hui J.H.L."/>
            <person name="Sookrung N."/>
            <person name="Leung T.F."/>
            <person name="Tungtrongchitr A."/>
            <person name="Tsui S.K.W."/>
        </authorList>
    </citation>
    <scope>NUCLEOTIDE SEQUENCE [LARGE SCALE GENOMIC DNA]</scope>
    <source>
        <strain evidence="2">PWHHKU_190912</strain>
    </source>
</reference>
<evidence type="ECO:0000256" key="1">
    <source>
        <dbReference type="SAM" id="Phobius"/>
    </source>
</evidence>
<feature type="transmembrane region" description="Helical" evidence="1">
    <location>
        <begin position="161"/>
        <end position="179"/>
    </location>
</feature>
<evidence type="ECO:0000313" key="3">
    <source>
        <dbReference type="Proteomes" id="UP001148838"/>
    </source>
</evidence>
<protein>
    <submittedName>
        <fullName evidence="2">Uncharacterized protein</fullName>
    </submittedName>
</protein>
<accession>A0ABQ8S7U4</accession>
<organism evidence="2 3">
    <name type="scientific">Periplaneta americana</name>
    <name type="common">American cockroach</name>
    <name type="synonym">Blatta americana</name>
    <dbReference type="NCBI Taxonomy" id="6978"/>
    <lineage>
        <taxon>Eukaryota</taxon>
        <taxon>Metazoa</taxon>
        <taxon>Ecdysozoa</taxon>
        <taxon>Arthropoda</taxon>
        <taxon>Hexapoda</taxon>
        <taxon>Insecta</taxon>
        <taxon>Pterygota</taxon>
        <taxon>Neoptera</taxon>
        <taxon>Polyneoptera</taxon>
        <taxon>Dictyoptera</taxon>
        <taxon>Blattodea</taxon>
        <taxon>Blattoidea</taxon>
        <taxon>Blattidae</taxon>
        <taxon>Blattinae</taxon>
        <taxon>Periplaneta</taxon>
    </lineage>
</organism>
<gene>
    <name evidence="2" type="ORF">ANN_22300</name>
</gene>
<keyword evidence="3" id="KW-1185">Reference proteome</keyword>
<proteinExistence type="predicted"/>
<keyword evidence="1" id="KW-1133">Transmembrane helix</keyword>